<comment type="function">
    <text evidence="4">Catalyzes the conversion of chorismate to isochorismate.</text>
</comment>
<keyword evidence="4" id="KW-0479">Metal-binding</keyword>
<evidence type="ECO:0000259" key="5">
    <source>
        <dbReference type="Pfam" id="PF00425"/>
    </source>
</evidence>
<dbReference type="GO" id="GO:0008909">
    <property type="term" value="F:isochorismate synthase activity"/>
    <property type="evidence" value="ECO:0007669"/>
    <property type="project" value="UniProtKB-UniRule"/>
</dbReference>
<dbReference type="HAMAP" id="MF_01935">
    <property type="entry name" value="MenF"/>
    <property type="match status" value="1"/>
</dbReference>
<dbReference type="UniPathway" id="UPA01057">
    <property type="reaction ID" value="UER00163"/>
</dbReference>
<organism evidence="6 7">
    <name type="scientific">Chlorobaculum thiosulfatiphilum</name>
    <name type="common">Chlorobium limicola f.sp. thiosulfatophilum</name>
    <dbReference type="NCBI Taxonomy" id="115852"/>
    <lineage>
        <taxon>Bacteria</taxon>
        <taxon>Pseudomonadati</taxon>
        <taxon>Chlorobiota</taxon>
        <taxon>Chlorobiia</taxon>
        <taxon>Chlorobiales</taxon>
        <taxon>Chlorobiaceae</taxon>
        <taxon>Chlorobaculum</taxon>
    </lineage>
</organism>
<dbReference type="OrthoDB" id="9806579at2"/>
<dbReference type="Proteomes" id="UP000308271">
    <property type="component" value="Unassembled WGS sequence"/>
</dbReference>
<dbReference type="EMBL" id="VDCH01000012">
    <property type="protein sequence ID" value="TNJ38845.1"/>
    <property type="molecule type" value="Genomic_DNA"/>
</dbReference>
<comment type="similarity">
    <text evidence="2 4">Belongs to the isochorismate synthase family.</text>
</comment>
<gene>
    <name evidence="4" type="primary">menF</name>
    <name evidence="6" type="ORF">FGF66_06870</name>
</gene>
<keyword evidence="4" id="KW-0460">Magnesium</keyword>
<reference evidence="6 7" key="1">
    <citation type="submission" date="2019-05" db="EMBL/GenBank/DDBJ databases">
        <title>Draft Whole-Genome sequence of the green sulfur bacterium Chlorobaculum thiosulfatiphilum DSM 249.</title>
        <authorList>
            <person name="Meyer T.E."/>
            <person name="Kyndt J.A."/>
        </authorList>
    </citation>
    <scope>NUCLEOTIDE SEQUENCE [LARGE SCALE GENOMIC DNA]</scope>
    <source>
        <strain evidence="6 7">DSM 249</strain>
    </source>
</reference>
<dbReference type="EC" id="5.4.4.2" evidence="4"/>
<dbReference type="InterPro" id="IPR015890">
    <property type="entry name" value="Chorismate_C"/>
</dbReference>
<dbReference type="Gene3D" id="3.60.120.10">
    <property type="entry name" value="Anthranilate synthase"/>
    <property type="match status" value="1"/>
</dbReference>
<dbReference type="PANTHER" id="PTHR42839:SF2">
    <property type="entry name" value="ISOCHORISMATE SYNTHASE ENTC"/>
    <property type="match status" value="1"/>
</dbReference>
<dbReference type="InterPro" id="IPR034681">
    <property type="entry name" value="MenF"/>
</dbReference>
<dbReference type="Pfam" id="PF00425">
    <property type="entry name" value="Chorismate_bind"/>
    <property type="match status" value="1"/>
</dbReference>
<evidence type="ECO:0000256" key="1">
    <source>
        <dbReference type="ARBA" id="ARBA00000799"/>
    </source>
</evidence>
<comment type="pathway">
    <text evidence="4">Quinol/quinone metabolism; 1,4-dihydroxy-2-naphthoate biosynthesis; 1,4-dihydroxy-2-naphthoate from chorismate: step 1/7.</text>
</comment>
<feature type="domain" description="Chorismate-utilising enzyme C-terminal" evidence="5">
    <location>
        <begin position="222"/>
        <end position="476"/>
    </location>
</feature>
<protein>
    <recommendedName>
        <fullName evidence="4">Isochorismate synthase MenF</fullName>
        <ecNumber evidence="4">5.4.4.2</ecNumber>
    </recommendedName>
    <alternativeName>
        <fullName evidence="4">Isochorismate mutase</fullName>
    </alternativeName>
</protein>
<feature type="active site" description="Proton donor" evidence="4">
    <location>
        <position position="293"/>
    </location>
</feature>
<keyword evidence="7" id="KW-1185">Reference proteome</keyword>
<comment type="pathway">
    <text evidence="4">Quinol/quinone metabolism; menaquinone biosynthesis.</text>
</comment>
<dbReference type="NCBIfam" id="TIGR00543">
    <property type="entry name" value="isochor_syn"/>
    <property type="match status" value="1"/>
</dbReference>
<dbReference type="GO" id="GO:0009234">
    <property type="term" value="P:menaquinone biosynthetic process"/>
    <property type="evidence" value="ECO:0007669"/>
    <property type="project" value="UniProtKB-UniRule"/>
</dbReference>
<evidence type="ECO:0000256" key="4">
    <source>
        <dbReference type="HAMAP-Rule" id="MF_01935"/>
    </source>
</evidence>
<evidence type="ECO:0000256" key="2">
    <source>
        <dbReference type="ARBA" id="ARBA00005297"/>
    </source>
</evidence>
<evidence type="ECO:0000256" key="3">
    <source>
        <dbReference type="ARBA" id="ARBA00023235"/>
    </source>
</evidence>
<dbReference type="GO" id="GO:0000287">
    <property type="term" value="F:magnesium ion binding"/>
    <property type="evidence" value="ECO:0007669"/>
    <property type="project" value="UniProtKB-UniRule"/>
</dbReference>
<feature type="active site" description="Proton acceptor" evidence="4">
    <location>
        <position position="243"/>
    </location>
</feature>
<evidence type="ECO:0000313" key="7">
    <source>
        <dbReference type="Proteomes" id="UP000308271"/>
    </source>
</evidence>
<keyword evidence="3 4" id="KW-0413">Isomerase</keyword>
<name>A0A5C4S6B8_CHLTI</name>
<feature type="binding site" evidence="4">
    <location>
        <position position="472"/>
    </location>
    <ligand>
        <name>Mg(2+)</name>
        <dbReference type="ChEBI" id="CHEBI:18420"/>
    </ligand>
</feature>
<dbReference type="UniPathway" id="UPA00079"/>
<keyword evidence="4" id="KW-0474">Menaquinone biosynthesis</keyword>
<dbReference type="AlphaFoldDB" id="A0A5C4S6B8"/>
<proteinExistence type="inferred from homology"/>
<comment type="cofactor">
    <cofactor evidence="4">
        <name>Mg(2+)</name>
        <dbReference type="ChEBI" id="CHEBI:18420"/>
    </cofactor>
</comment>
<dbReference type="InterPro" id="IPR005801">
    <property type="entry name" value="ADC_synthase"/>
</dbReference>
<comment type="catalytic activity">
    <reaction evidence="1 4">
        <text>chorismate = isochorismate</text>
        <dbReference type="Rhea" id="RHEA:18985"/>
        <dbReference type="ChEBI" id="CHEBI:29748"/>
        <dbReference type="ChEBI" id="CHEBI:29780"/>
        <dbReference type="EC" id="5.4.4.2"/>
    </reaction>
</comment>
<dbReference type="PANTHER" id="PTHR42839">
    <property type="entry name" value="ISOCHORISMATE SYNTHASE ENTC"/>
    <property type="match status" value="1"/>
</dbReference>
<comment type="caution">
    <text evidence="6">The sequence shown here is derived from an EMBL/GenBank/DDBJ whole genome shotgun (WGS) entry which is preliminary data.</text>
</comment>
<dbReference type="SUPFAM" id="SSF56322">
    <property type="entry name" value="ADC synthase"/>
    <property type="match status" value="1"/>
</dbReference>
<feature type="binding site" evidence="4">
    <location>
        <position position="337"/>
    </location>
    <ligand>
        <name>Mg(2+)</name>
        <dbReference type="ChEBI" id="CHEBI:18420"/>
    </ligand>
</feature>
<accession>A0A5C4S6B8</accession>
<dbReference type="InterPro" id="IPR004561">
    <property type="entry name" value="IsoChor_synthase"/>
</dbReference>
<sequence>MRGTCRTMCLTRPENEPRNPVPADDSFFMMQKALQLLEESVKAAMRQRDGSPAVSGQPVLERFTAPLGEVDATRWLSAQRLFPRLFWMNREKSEWIAGIGEADRIEISETGPNDRSFLVLDEAMQRKNPHARYIGGFCFNNLQKQNDLWKAFSPGLFILPLVSVEYRDGQASMSCSMWLKPGDDRQKALEQLLLTLSEVSAGDAPEAPAIPEVTQVAYCPDKTRWIENCETILRNFDEGKLDKVILARQTELSFAGKVPAIRFLLDYPFPENTAYRFYFEPAEGHAFVSFTPERLYRRDGDMLETEALAGTVTKEALKADDSAASELLLNSEKDIREHRFVKDTIYRELQPVCSDIDMQEQVGVLQLNRLAHLLARCKARLLPEFSNDSTVLRQLHPTPAVGGVPREKAMSLILSIEPFCRGWYAAPVGWLSRDAAEFAVGIRSALVNDDKVYLYSGAGLVRGSNPESEWEEVDQKIGDIMAITQQTS</sequence>
<evidence type="ECO:0000313" key="6">
    <source>
        <dbReference type="EMBL" id="TNJ38845.1"/>
    </source>
</evidence>